<gene>
    <name evidence="1" type="ORF">EMEDMD4_300059</name>
</gene>
<sequence length="309" mass="33877">MPQTARISGVCGINTLSSETSSRCNTVNCCMDPFRAIPVSGTMHERMGLSGMKLCIGFRAPALLAAMMFSTAPLAAEVSHQTDYSIRLAGLPLARASFHTEVEKNRYTISGTLNSSGLADIISHTTGQTRVSGVIDRDHLRASEYSMSYRSGRKGRAINVSFRNGNVVRSSMVPKRSPLPKNWVPVTSRDMRNVLDPLSGLIIPAKARVCPNTLPIFDGESRLDIRLSPKGTRNFKTRGFEGEVIVCGIRFVPKAGYRKGREDVEYLRRLGTMEIWYAKANGVDVYAPVYARIPTKIGPVTVSATRFGD</sequence>
<evidence type="ECO:0000313" key="2">
    <source>
        <dbReference type="Proteomes" id="UP000507954"/>
    </source>
</evidence>
<reference evidence="1 2" key="1">
    <citation type="submission" date="2019-06" db="EMBL/GenBank/DDBJ databases">
        <authorList>
            <person name="Le Quere A."/>
            <person name="Colella S."/>
        </authorList>
    </citation>
    <scope>NUCLEOTIDE SEQUENCE [LARGE SCALE GENOMIC DNA]</scope>
    <source>
        <strain evidence="1">EmedicaeMD41</strain>
    </source>
</reference>
<protein>
    <recommendedName>
        <fullName evidence="3">DUF3108 domain-containing protein</fullName>
    </recommendedName>
</protein>
<dbReference type="InterPro" id="IPR021457">
    <property type="entry name" value="DUF3108"/>
</dbReference>
<dbReference type="AlphaFoldDB" id="A0A508WW67"/>
<organism evidence="1 2">
    <name type="scientific">Sinorhizobium medicae</name>
    <dbReference type="NCBI Taxonomy" id="110321"/>
    <lineage>
        <taxon>Bacteria</taxon>
        <taxon>Pseudomonadati</taxon>
        <taxon>Pseudomonadota</taxon>
        <taxon>Alphaproteobacteria</taxon>
        <taxon>Hyphomicrobiales</taxon>
        <taxon>Rhizobiaceae</taxon>
        <taxon>Sinorhizobium/Ensifer group</taxon>
        <taxon>Sinorhizobium</taxon>
    </lineage>
</organism>
<dbReference type="EMBL" id="CABFNB010000096">
    <property type="protein sequence ID" value="VTZ61693.1"/>
    <property type="molecule type" value="Genomic_DNA"/>
</dbReference>
<name>A0A508WW67_9HYPH</name>
<dbReference type="Pfam" id="PF11306">
    <property type="entry name" value="DUF3108"/>
    <property type="match status" value="1"/>
</dbReference>
<dbReference type="Proteomes" id="UP000507954">
    <property type="component" value="Unassembled WGS sequence"/>
</dbReference>
<evidence type="ECO:0000313" key="1">
    <source>
        <dbReference type="EMBL" id="VTZ61693.1"/>
    </source>
</evidence>
<accession>A0A508WW67</accession>
<evidence type="ECO:0008006" key="3">
    <source>
        <dbReference type="Google" id="ProtNLM"/>
    </source>
</evidence>
<proteinExistence type="predicted"/>